<dbReference type="EMBL" id="JARAOO010000003">
    <property type="protein sequence ID" value="KAJ7973790.1"/>
    <property type="molecule type" value="Genomic_DNA"/>
</dbReference>
<evidence type="ECO:0000256" key="1">
    <source>
        <dbReference type="SAM" id="MobiDB-lite"/>
    </source>
</evidence>
<organism evidence="3 4">
    <name type="scientific">Quillaja saponaria</name>
    <name type="common">Soap bark tree</name>
    <dbReference type="NCBI Taxonomy" id="32244"/>
    <lineage>
        <taxon>Eukaryota</taxon>
        <taxon>Viridiplantae</taxon>
        <taxon>Streptophyta</taxon>
        <taxon>Embryophyta</taxon>
        <taxon>Tracheophyta</taxon>
        <taxon>Spermatophyta</taxon>
        <taxon>Magnoliopsida</taxon>
        <taxon>eudicotyledons</taxon>
        <taxon>Gunneridae</taxon>
        <taxon>Pentapetalae</taxon>
        <taxon>rosids</taxon>
        <taxon>fabids</taxon>
        <taxon>Fabales</taxon>
        <taxon>Quillajaceae</taxon>
        <taxon>Quillaja</taxon>
    </lineage>
</organism>
<gene>
    <name evidence="3" type="ORF">O6P43_003968</name>
</gene>
<dbReference type="Pfam" id="PF06911">
    <property type="entry name" value="Senescence"/>
    <property type="match status" value="1"/>
</dbReference>
<accession>A0AAD7Q2Q2</accession>
<protein>
    <submittedName>
        <fullName evidence="3">Senescence/dehydration-associated protein-related</fullName>
    </submittedName>
</protein>
<dbReference type="PANTHER" id="PTHR21068:SF36">
    <property type="entry name" value="SENESCENCE_DEHYDRATION-ASSOCIATED PROTEIN-LIKE PROTEIN"/>
    <property type="match status" value="1"/>
</dbReference>
<proteinExistence type="predicted"/>
<name>A0AAD7Q2Q2_QUISA</name>
<comment type="caution">
    <text evidence="3">The sequence shown here is derived from an EMBL/GenBank/DDBJ whole genome shotgun (WGS) entry which is preliminary data.</text>
</comment>
<dbReference type="Proteomes" id="UP001163823">
    <property type="component" value="Chromosome 3"/>
</dbReference>
<feature type="region of interest" description="Disordered" evidence="1">
    <location>
        <begin position="14"/>
        <end position="43"/>
    </location>
</feature>
<evidence type="ECO:0000313" key="3">
    <source>
        <dbReference type="EMBL" id="KAJ7973790.1"/>
    </source>
</evidence>
<dbReference type="KEGG" id="qsa:O6P43_003968"/>
<sequence>MLVVQKGMEMIAENRNGVKAGESASNKSDDGTDRCEKNLENDRRDNQIYVSRVGIVTGSVMPQVIKSQAGKTVLEMVPGDVVITTLDSVNKVLDAAENAGKQALSATSMAATRIATDRFGEKAGEAAEKALAAAGYCVGAAWNMFKMRKAI</sequence>
<dbReference type="AlphaFoldDB" id="A0AAD7Q2Q2"/>
<keyword evidence="4" id="KW-1185">Reference proteome</keyword>
<dbReference type="PANTHER" id="PTHR21068">
    <property type="entry name" value="SPARTIN"/>
    <property type="match status" value="1"/>
</dbReference>
<feature type="domain" description="Senescence" evidence="2">
    <location>
        <begin position="50"/>
        <end position="148"/>
    </location>
</feature>
<dbReference type="InterPro" id="IPR009686">
    <property type="entry name" value="Senescence/spartin_C"/>
</dbReference>
<evidence type="ECO:0000259" key="2">
    <source>
        <dbReference type="Pfam" id="PF06911"/>
    </source>
</evidence>
<reference evidence="3" key="1">
    <citation type="journal article" date="2023" name="Science">
        <title>Elucidation of the pathway for biosynthesis of saponin adjuvants from the soapbark tree.</title>
        <authorList>
            <person name="Reed J."/>
            <person name="Orme A."/>
            <person name="El-Demerdash A."/>
            <person name="Owen C."/>
            <person name="Martin L.B.B."/>
            <person name="Misra R.C."/>
            <person name="Kikuchi S."/>
            <person name="Rejzek M."/>
            <person name="Martin A.C."/>
            <person name="Harkess A."/>
            <person name="Leebens-Mack J."/>
            <person name="Louveau T."/>
            <person name="Stephenson M.J."/>
            <person name="Osbourn A."/>
        </authorList>
    </citation>
    <scope>NUCLEOTIDE SEQUENCE</scope>
    <source>
        <strain evidence="3">S10</strain>
    </source>
</reference>
<feature type="compositionally biased region" description="Basic and acidic residues" evidence="1">
    <location>
        <begin position="27"/>
        <end position="43"/>
    </location>
</feature>
<evidence type="ECO:0000313" key="4">
    <source>
        <dbReference type="Proteomes" id="UP001163823"/>
    </source>
</evidence>
<dbReference type="InterPro" id="IPR045036">
    <property type="entry name" value="Spartin-like"/>
</dbReference>
<dbReference type="GO" id="GO:0005886">
    <property type="term" value="C:plasma membrane"/>
    <property type="evidence" value="ECO:0007669"/>
    <property type="project" value="TreeGrafter"/>
</dbReference>